<comment type="caution">
    <text evidence="4">The sequence shown here is derived from an EMBL/GenBank/DDBJ whole genome shotgun (WGS) entry which is preliminary data.</text>
</comment>
<evidence type="ECO:0008006" key="6">
    <source>
        <dbReference type="Google" id="ProtNLM"/>
    </source>
</evidence>
<feature type="repeat" description="PPR" evidence="3">
    <location>
        <begin position="50"/>
        <end position="82"/>
    </location>
</feature>
<evidence type="ECO:0000256" key="3">
    <source>
        <dbReference type="PROSITE-ProRule" id="PRU00708"/>
    </source>
</evidence>
<dbReference type="EMBL" id="JACGCM010000440">
    <property type="protein sequence ID" value="KAF6172271.1"/>
    <property type="molecule type" value="Genomic_DNA"/>
</dbReference>
<comment type="similarity">
    <text evidence="1">Belongs to the PPR family. P subfamily.</text>
</comment>
<evidence type="ECO:0000256" key="2">
    <source>
        <dbReference type="ARBA" id="ARBA00022737"/>
    </source>
</evidence>
<dbReference type="AlphaFoldDB" id="A0A7J7NYI7"/>
<evidence type="ECO:0000256" key="1">
    <source>
        <dbReference type="ARBA" id="ARBA00007626"/>
    </source>
</evidence>
<dbReference type="Proteomes" id="UP000541444">
    <property type="component" value="Unassembled WGS sequence"/>
</dbReference>
<keyword evidence="2" id="KW-0677">Repeat</keyword>
<dbReference type="Gene3D" id="1.25.40.10">
    <property type="entry name" value="Tetratricopeptide repeat domain"/>
    <property type="match status" value="1"/>
</dbReference>
<dbReference type="InterPro" id="IPR011990">
    <property type="entry name" value="TPR-like_helical_dom_sf"/>
</dbReference>
<name>A0A7J7NYI7_9MAGN</name>
<dbReference type="InterPro" id="IPR002885">
    <property type="entry name" value="PPR_rpt"/>
</dbReference>
<proteinExistence type="inferred from homology"/>
<evidence type="ECO:0000313" key="5">
    <source>
        <dbReference type="Proteomes" id="UP000541444"/>
    </source>
</evidence>
<dbReference type="PANTHER" id="PTHR47936:SF1">
    <property type="entry name" value="PENTATRICOPEPTIDE REPEAT-CONTAINING PROTEIN GUN1, CHLOROPLASTIC"/>
    <property type="match status" value="1"/>
</dbReference>
<feature type="repeat" description="PPR" evidence="3">
    <location>
        <begin position="15"/>
        <end position="49"/>
    </location>
</feature>
<protein>
    <recommendedName>
        <fullName evidence="6">Pentatricopeptide repeat-containing protein</fullName>
    </recommendedName>
</protein>
<dbReference type="NCBIfam" id="TIGR00756">
    <property type="entry name" value="PPR"/>
    <property type="match status" value="2"/>
</dbReference>
<dbReference type="OrthoDB" id="5588846at2759"/>
<organism evidence="4 5">
    <name type="scientific">Kingdonia uniflora</name>
    <dbReference type="NCBI Taxonomy" id="39325"/>
    <lineage>
        <taxon>Eukaryota</taxon>
        <taxon>Viridiplantae</taxon>
        <taxon>Streptophyta</taxon>
        <taxon>Embryophyta</taxon>
        <taxon>Tracheophyta</taxon>
        <taxon>Spermatophyta</taxon>
        <taxon>Magnoliopsida</taxon>
        <taxon>Ranunculales</taxon>
        <taxon>Circaeasteraceae</taxon>
        <taxon>Kingdonia</taxon>
    </lineage>
</organism>
<dbReference type="PROSITE" id="PS51375">
    <property type="entry name" value="PPR"/>
    <property type="match status" value="2"/>
</dbReference>
<dbReference type="Pfam" id="PF13812">
    <property type="entry name" value="PPR_3"/>
    <property type="match status" value="1"/>
</dbReference>
<accession>A0A7J7NYI7</accession>
<reference evidence="4 5" key="1">
    <citation type="journal article" date="2020" name="IScience">
        <title>Genome Sequencing of the Endangered Kingdonia uniflora (Circaeasteraceae, Ranunculales) Reveals Potential Mechanisms of Evolutionary Specialization.</title>
        <authorList>
            <person name="Sun Y."/>
            <person name="Deng T."/>
            <person name="Zhang A."/>
            <person name="Moore M.J."/>
            <person name="Landis J.B."/>
            <person name="Lin N."/>
            <person name="Zhang H."/>
            <person name="Zhang X."/>
            <person name="Huang J."/>
            <person name="Zhang X."/>
            <person name="Sun H."/>
            <person name="Wang H."/>
        </authorList>
    </citation>
    <scope>NUCLEOTIDE SEQUENCE [LARGE SCALE GENOMIC DNA]</scope>
    <source>
        <strain evidence="4">TB1705</strain>
        <tissue evidence="4">Leaf</tissue>
    </source>
</reference>
<dbReference type="PANTHER" id="PTHR47936">
    <property type="entry name" value="PPR_LONG DOMAIN-CONTAINING PROTEIN"/>
    <property type="match status" value="1"/>
</dbReference>
<gene>
    <name evidence="4" type="ORF">GIB67_024893</name>
</gene>
<evidence type="ECO:0000313" key="4">
    <source>
        <dbReference type="EMBL" id="KAF6172271.1"/>
    </source>
</evidence>
<sequence length="82" mass="9558">MEIWKSMAHDKIEGTRVTFNTLLDGFAKQGQYTDVRDVVSEFERIRLPPTVLTYNMLMNAYVRGGQHLKLPQLYKEMATHNL</sequence>
<keyword evidence="5" id="KW-1185">Reference proteome</keyword>